<evidence type="ECO:0000313" key="2">
    <source>
        <dbReference type="EMBL" id="KAK9031810.1"/>
    </source>
</evidence>
<dbReference type="EMBL" id="JBBPBN010000009">
    <property type="protein sequence ID" value="KAK9031810.1"/>
    <property type="molecule type" value="Genomic_DNA"/>
</dbReference>
<dbReference type="InterPro" id="IPR008254">
    <property type="entry name" value="Flavodoxin/NO_synth"/>
</dbReference>
<comment type="caution">
    <text evidence="2">The sequence shown here is derived from an EMBL/GenBank/DDBJ whole genome shotgun (WGS) entry which is preliminary data.</text>
</comment>
<sequence length="75" mass="8652">MLTWMTTHGCNCRALLPRVRDSHRAERRACNVVIRSTDEYDDSSLLVEDTVIFVVSTTSEGDTPDSMKVFWRFLL</sequence>
<reference evidence="2 3" key="1">
    <citation type="journal article" date="2024" name="G3 (Bethesda)">
        <title>Genome assembly of Hibiscus sabdariffa L. provides insights into metabolisms of medicinal natural products.</title>
        <authorList>
            <person name="Kim T."/>
        </authorList>
    </citation>
    <scope>NUCLEOTIDE SEQUENCE [LARGE SCALE GENOMIC DNA]</scope>
    <source>
        <strain evidence="2">TK-2024</strain>
        <tissue evidence="2">Old leaves</tissue>
    </source>
</reference>
<gene>
    <name evidence="2" type="ORF">V6N11_056098</name>
</gene>
<feature type="domain" description="Flavodoxin-like" evidence="1">
    <location>
        <begin position="25"/>
        <end position="74"/>
    </location>
</feature>
<dbReference type="InterPro" id="IPR029039">
    <property type="entry name" value="Flavoprotein-like_sf"/>
</dbReference>
<proteinExistence type="predicted"/>
<evidence type="ECO:0000259" key="1">
    <source>
        <dbReference type="Pfam" id="PF00258"/>
    </source>
</evidence>
<name>A0ABR2T2V8_9ROSI</name>
<organism evidence="2 3">
    <name type="scientific">Hibiscus sabdariffa</name>
    <name type="common">roselle</name>
    <dbReference type="NCBI Taxonomy" id="183260"/>
    <lineage>
        <taxon>Eukaryota</taxon>
        <taxon>Viridiplantae</taxon>
        <taxon>Streptophyta</taxon>
        <taxon>Embryophyta</taxon>
        <taxon>Tracheophyta</taxon>
        <taxon>Spermatophyta</taxon>
        <taxon>Magnoliopsida</taxon>
        <taxon>eudicotyledons</taxon>
        <taxon>Gunneridae</taxon>
        <taxon>Pentapetalae</taxon>
        <taxon>rosids</taxon>
        <taxon>malvids</taxon>
        <taxon>Malvales</taxon>
        <taxon>Malvaceae</taxon>
        <taxon>Malvoideae</taxon>
        <taxon>Hibiscus</taxon>
    </lineage>
</organism>
<evidence type="ECO:0000313" key="3">
    <source>
        <dbReference type="Proteomes" id="UP001396334"/>
    </source>
</evidence>
<dbReference type="Gene3D" id="3.40.50.360">
    <property type="match status" value="1"/>
</dbReference>
<dbReference type="Pfam" id="PF00258">
    <property type="entry name" value="Flavodoxin_1"/>
    <property type="match status" value="1"/>
</dbReference>
<accession>A0ABR2T2V8</accession>
<keyword evidence="3" id="KW-1185">Reference proteome</keyword>
<dbReference type="Proteomes" id="UP001396334">
    <property type="component" value="Unassembled WGS sequence"/>
</dbReference>
<dbReference type="SUPFAM" id="SSF52218">
    <property type="entry name" value="Flavoproteins"/>
    <property type="match status" value="1"/>
</dbReference>
<protein>
    <recommendedName>
        <fullName evidence="1">Flavodoxin-like domain-containing protein</fullName>
    </recommendedName>
</protein>